<proteinExistence type="predicted"/>
<keyword evidence="1" id="KW-0472">Membrane</keyword>
<feature type="transmembrane region" description="Helical" evidence="1">
    <location>
        <begin position="265"/>
        <end position="284"/>
    </location>
</feature>
<accession>A0A6G0U983</accession>
<comment type="caution">
    <text evidence="2">The sequence shown here is derived from an EMBL/GenBank/DDBJ whole genome shotgun (WGS) entry which is preliminary data.</text>
</comment>
<feature type="transmembrane region" description="Helical" evidence="1">
    <location>
        <begin position="225"/>
        <end position="245"/>
    </location>
</feature>
<keyword evidence="1" id="KW-1133">Transmembrane helix</keyword>
<dbReference type="AlphaFoldDB" id="A0A6G0U983"/>
<name>A0A6G0U983_APHGL</name>
<organism evidence="2 3">
    <name type="scientific">Aphis glycines</name>
    <name type="common">Soybean aphid</name>
    <dbReference type="NCBI Taxonomy" id="307491"/>
    <lineage>
        <taxon>Eukaryota</taxon>
        <taxon>Metazoa</taxon>
        <taxon>Ecdysozoa</taxon>
        <taxon>Arthropoda</taxon>
        <taxon>Hexapoda</taxon>
        <taxon>Insecta</taxon>
        <taxon>Pterygota</taxon>
        <taxon>Neoptera</taxon>
        <taxon>Paraneoptera</taxon>
        <taxon>Hemiptera</taxon>
        <taxon>Sternorrhyncha</taxon>
        <taxon>Aphidomorpha</taxon>
        <taxon>Aphidoidea</taxon>
        <taxon>Aphididae</taxon>
        <taxon>Aphidini</taxon>
        <taxon>Aphis</taxon>
        <taxon>Aphis</taxon>
    </lineage>
</organism>
<reference evidence="2 3" key="1">
    <citation type="submission" date="2019-08" db="EMBL/GenBank/DDBJ databases">
        <title>The genome of the soybean aphid Biotype 1, its phylome, world population structure and adaptation to the North American continent.</title>
        <authorList>
            <person name="Giordano R."/>
            <person name="Donthu R.K."/>
            <person name="Hernandez A.G."/>
            <person name="Wright C.L."/>
            <person name="Zimin A.V."/>
        </authorList>
    </citation>
    <scope>NUCLEOTIDE SEQUENCE [LARGE SCALE GENOMIC DNA]</scope>
    <source>
        <tissue evidence="2">Whole aphids</tissue>
    </source>
</reference>
<keyword evidence="1" id="KW-0812">Transmembrane</keyword>
<evidence type="ECO:0000313" key="2">
    <source>
        <dbReference type="EMBL" id="KAE9545320.1"/>
    </source>
</evidence>
<gene>
    <name evidence="2" type="ORF">AGLY_000863</name>
</gene>
<evidence type="ECO:0000256" key="1">
    <source>
        <dbReference type="SAM" id="Phobius"/>
    </source>
</evidence>
<protein>
    <submittedName>
        <fullName evidence="2">Uncharacterized protein</fullName>
    </submittedName>
</protein>
<feature type="transmembrane region" description="Helical" evidence="1">
    <location>
        <begin position="59"/>
        <end position="79"/>
    </location>
</feature>
<keyword evidence="3" id="KW-1185">Reference proteome</keyword>
<evidence type="ECO:0000313" key="3">
    <source>
        <dbReference type="Proteomes" id="UP000475862"/>
    </source>
</evidence>
<dbReference type="EMBL" id="VYZN01000001">
    <property type="protein sequence ID" value="KAE9545320.1"/>
    <property type="molecule type" value="Genomic_DNA"/>
</dbReference>
<sequence>MGILVIIYLAIKCVVITILHQPPTFTSESNINFIPNNNRTRQWRRAHMGCEAIASFLKWVVYTSKYILGLVSVIGLYIIKSDSYMISTLKTSLVCSRLLSQKVPHGILTPIYYRKFTSAETPLGCEMPKDNARRSVLGLLRLTSILWYWFLRKCKPKIHINMPAIRNFTFQEKLQIQIKPIIRMFSNNTLPNSKYETERNYVCSLQAYKPKNKPLYRFRSEGHEILCLHFIVVAVFPILCIQSTYRLVNSGGSGGSGRSMVGRELSAGAVITAVVAVWSAGAVMTAQAAEATSTAAAAVAIEGGEDDDLFLVVAAATA</sequence>
<dbReference type="Proteomes" id="UP000475862">
    <property type="component" value="Unassembled WGS sequence"/>
</dbReference>